<organism evidence="3 4">
    <name type="scientific">Virgisporangium aurantiacum</name>
    <dbReference type="NCBI Taxonomy" id="175570"/>
    <lineage>
        <taxon>Bacteria</taxon>
        <taxon>Bacillati</taxon>
        <taxon>Actinomycetota</taxon>
        <taxon>Actinomycetes</taxon>
        <taxon>Micromonosporales</taxon>
        <taxon>Micromonosporaceae</taxon>
        <taxon>Virgisporangium</taxon>
    </lineage>
</organism>
<comment type="caution">
    <text evidence="3">The sequence shown here is derived from an EMBL/GenBank/DDBJ whole genome shotgun (WGS) entry which is preliminary data.</text>
</comment>
<dbReference type="RefSeq" id="WP_203989434.1">
    <property type="nucleotide sequence ID" value="NZ_BOPG01000012.1"/>
</dbReference>
<name>A0A8J4DZV6_9ACTN</name>
<feature type="transmembrane region" description="Helical" evidence="1">
    <location>
        <begin position="12"/>
        <end position="29"/>
    </location>
</feature>
<keyword evidence="1" id="KW-0812">Transmembrane</keyword>
<keyword evidence="4" id="KW-1185">Reference proteome</keyword>
<dbReference type="EMBL" id="BOPG01000012">
    <property type="protein sequence ID" value="GIJ54417.1"/>
    <property type="molecule type" value="Genomic_DNA"/>
</dbReference>
<feature type="transmembrane region" description="Helical" evidence="1">
    <location>
        <begin position="150"/>
        <end position="170"/>
    </location>
</feature>
<keyword evidence="1" id="KW-1133">Transmembrane helix</keyword>
<feature type="transmembrane region" description="Helical" evidence="1">
    <location>
        <begin position="49"/>
        <end position="71"/>
    </location>
</feature>
<feature type="transmembrane region" description="Helical" evidence="1">
    <location>
        <begin position="245"/>
        <end position="265"/>
    </location>
</feature>
<keyword evidence="3" id="KW-0012">Acyltransferase</keyword>
<feature type="transmembrane region" description="Helical" evidence="1">
    <location>
        <begin position="92"/>
        <end position="113"/>
    </location>
</feature>
<feature type="transmembrane region" description="Helical" evidence="1">
    <location>
        <begin position="125"/>
        <end position="143"/>
    </location>
</feature>
<dbReference type="Proteomes" id="UP000612585">
    <property type="component" value="Unassembled WGS sequence"/>
</dbReference>
<feature type="transmembrane region" description="Helical" evidence="1">
    <location>
        <begin position="205"/>
        <end position="225"/>
    </location>
</feature>
<evidence type="ECO:0000259" key="2">
    <source>
        <dbReference type="Pfam" id="PF01757"/>
    </source>
</evidence>
<dbReference type="AlphaFoldDB" id="A0A8J4DZV6"/>
<dbReference type="InterPro" id="IPR002656">
    <property type="entry name" value="Acyl_transf_3_dom"/>
</dbReference>
<feature type="transmembrane region" description="Helical" evidence="1">
    <location>
        <begin position="286"/>
        <end position="305"/>
    </location>
</feature>
<feature type="transmembrane region" description="Helical" evidence="1">
    <location>
        <begin position="325"/>
        <end position="342"/>
    </location>
</feature>
<proteinExistence type="predicted"/>
<keyword evidence="3" id="KW-0808">Transferase</keyword>
<feature type="transmembrane region" description="Helical" evidence="1">
    <location>
        <begin position="176"/>
        <end position="198"/>
    </location>
</feature>
<dbReference type="GO" id="GO:0016747">
    <property type="term" value="F:acyltransferase activity, transferring groups other than amino-acyl groups"/>
    <property type="evidence" value="ECO:0007669"/>
    <property type="project" value="InterPro"/>
</dbReference>
<evidence type="ECO:0000313" key="4">
    <source>
        <dbReference type="Proteomes" id="UP000612585"/>
    </source>
</evidence>
<sequence length="366" mass="38576">MRDRTIDAVRAVAIVGVVLGHWLVSAVVSDPGRVTDLHGESPLEYAPGLAPASWALQTLGLFFFAGGFAAVRRRSATGGTGRNRMRRLARPLLALAAVWVPAIVLLDAVGAPAPTRHVVVSLVTHPLWFLLVYLALTFAVPVLRPLVARAGGWTVLPAVALVAATDVTLFAGHSSWWQPVTVVAGWAVPYVLGMLCATNRLDRHGFALLGVGVVGGTVLVLGFGYPASAVGVPGQDFSNLDPPSLFTVALALAQIGLFLLVRPALARVLRRPAVAVPIEVLTASPVTIFLWHQSALLLVSFGGLLVGRPAGLLDAPDAGWPLARLRWLPVFALVLAALVTVFRQFESRRVGGADGGAGNDIVDRCR</sequence>
<evidence type="ECO:0000256" key="1">
    <source>
        <dbReference type="SAM" id="Phobius"/>
    </source>
</evidence>
<keyword evidence="1" id="KW-0472">Membrane</keyword>
<evidence type="ECO:0000313" key="3">
    <source>
        <dbReference type="EMBL" id="GIJ54417.1"/>
    </source>
</evidence>
<protein>
    <submittedName>
        <fullName evidence="3">Acyltransferase</fullName>
    </submittedName>
</protein>
<gene>
    <name evidence="3" type="ORF">Vau01_019330</name>
</gene>
<accession>A0A8J4DZV6</accession>
<dbReference type="Pfam" id="PF01757">
    <property type="entry name" value="Acyl_transf_3"/>
    <property type="match status" value="1"/>
</dbReference>
<feature type="domain" description="Acyltransferase 3" evidence="2">
    <location>
        <begin position="6"/>
        <end position="339"/>
    </location>
</feature>
<reference evidence="3" key="1">
    <citation type="submission" date="2021-01" db="EMBL/GenBank/DDBJ databases">
        <title>Whole genome shotgun sequence of Virgisporangium aurantiacum NBRC 16421.</title>
        <authorList>
            <person name="Komaki H."/>
            <person name="Tamura T."/>
        </authorList>
    </citation>
    <scope>NUCLEOTIDE SEQUENCE</scope>
    <source>
        <strain evidence="3">NBRC 16421</strain>
    </source>
</reference>